<dbReference type="HOGENOM" id="CLU_013082_0_0_1"/>
<evidence type="ECO:0000313" key="7">
    <source>
        <dbReference type="EMBL" id="ESK95570.1"/>
    </source>
</evidence>
<dbReference type="GO" id="GO:0008270">
    <property type="term" value="F:zinc ion binding"/>
    <property type="evidence" value="ECO:0007669"/>
    <property type="project" value="UniProtKB-KW"/>
</dbReference>
<feature type="compositionally biased region" description="Polar residues" evidence="5">
    <location>
        <begin position="925"/>
        <end position="936"/>
    </location>
</feature>
<name>V2XSP0_MONRO</name>
<dbReference type="Gene3D" id="3.30.40.10">
    <property type="entry name" value="Zinc/RING finger domain, C3HC4 (zinc finger)"/>
    <property type="match status" value="1"/>
</dbReference>
<keyword evidence="3" id="KW-0862">Zinc</keyword>
<dbReference type="Pfam" id="PF00628">
    <property type="entry name" value="PHD"/>
    <property type="match status" value="1"/>
</dbReference>
<feature type="region of interest" description="Disordered" evidence="5">
    <location>
        <begin position="467"/>
        <end position="657"/>
    </location>
</feature>
<feature type="region of interest" description="Disordered" evidence="5">
    <location>
        <begin position="789"/>
        <end position="832"/>
    </location>
</feature>
<protein>
    <recommendedName>
        <fullName evidence="6">PHD-type domain-containing protein</fullName>
    </recommendedName>
</protein>
<dbReference type="AlphaFoldDB" id="V2XSP0"/>
<feature type="compositionally biased region" description="Low complexity" evidence="5">
    <location>
        <begin position="165"/>
        <end position="186"/>
    </location>
</feature>
<organism evidence="7 8">
    <name type="scientific">Moniliophthora roreri (strain MCA 2997)</name>
    <name type="common">Cocoa frosty pod rot fungus</name>
    <name type="synonym">Crinipellis roreri</name>
    <dbReference type="NCBI Taxonomy" id="1381753"/>
    <lineage>
        <taxon>Eukaryota</taxon>
        <taxon>Fungi</taxon>
        <taxon>Dikarya</taxon>
        <taxon>Basidiomycota</taxon>
        <taxon>Agaricomycotina</taxon>
        <taxon>Agaricomycetes</taxon>
        <taxon>Agaricomycetidae</taxon>
        <taxon>Agaricales</taxon>
        <taxon>Marasmiineae</taxon>
        <taxon>Marasmiaceae</taxon>
        <taxon>Moniliophthora</taxon>
    </lineage>
</organism>
<dbReference type="InterPro" id="IPR001965">
    <property type="entry name" value="Znf_PHD"/>
</dbReference>
<feature type="compositionally biased region" description="Polar residues" evidence="5">
    <location>
        <begin position="108"/>
        <end position="124"/>
    </location>
</feature>
<evidence type="ECO:0000256" key="5">
    <source>
        <dbReference type="SAM" id="MobiDB-lite"/>
    </source>
</evidence>
<dbReference type="KEGG" id="mrr:Moror_12644"/>
<dbReference type="InterPro" id="IPR013083">
    <property type="entry name" value="Znf_RING/FYVE/PHD"/>
</dbReference>
<feature type="region of interest" description="Disordered" evidence="5">
    <location>
        <begin position="851"/>
        <end position="882"/>
    </location>
</feature>
<feature type="compositionally biased region" description="Polar residues" evidence="5">
    <location>
        <begin position="150"/>
        <end position="164"/>
    </location>
</feature>
<dbReference type="InterPro" id="IPR019787">
    <property type="entry name" value="Znf_PHD-finger"/>
</dbReference>
<keyword evidence="8" id="KW-1185">Reference proteome</keyword>
<feature type="compositionally biased region" description="Polar residues" evidence="5">
    <location>
        <begin position="84"/>
        <end position="93"/>
    </location>
</feature>
<evidence type="ECO:0000313" key="8">
    <source>
        <dbReference type="Proteomes" id="UP000017559"/>
    </source>
</evidence>
<dbReference type="SMART" id="SM00249">
    <property type="entry name" value="PHD"/>
    <property type="match status" value="1"/>
</dbReference>
<evidence type="ECO:0000256" key="4">
    <source>
        <dbReference type="PROSITE-ProRule" id="PRU00146"/>
    </source>
</evidence>
<evidence type="ECO:0000256" key="3">
    <source>
        <dbReference type="ARBA" id="ARBA00022833"/>
    </source>
</evidence>
<evidence type="ECO:0000256" key="1">
    <source>
        <dbReference type="ARBA" id="ARBA00022723"/>
    </source>
</evidence>
<evidence type="ECO:0000256" key="2">
    <source>
        <dbReference type="ARBA" id="ARBA00022771"/>
    </source>
</evidence>
<feature type="compositionally biased region" description="Polar residues" evidence="5">
    <location>
        <begin position="290"/>
        <end position="301"/>
    </location>
</feature>
<sequence>MSPLDTPSTPRKSPSNQLKQPSTAPAQRHTLLPTPQSPNVSGARLHTPESPTPLLHRPTLTRPPLPSTTSSENKNTESGKVDGRSQQIMTPESSPYAVKDDKTPKPQLPTTGDFSATLMNSRATSNPSSSSFPAPESKPHTTDSAIPPITSVSVPQASTATPQRPSESNPSESQTPTPTPSTLSSPFMDKTPLPRDDFFSTSSSSKGKEKAHAQQPQRQDDIERRMVEQAALEARRGQHAAIEARRPEFFVREDRDRVSPVKRKSSPASAPGGVGIMDSPTKGRRIKLFSESSGPSTAKRYLSTSTPAIKLFPDLKLFQETSEESFEESLMAGGYGRYRTAEWVRQPQPIPVGLQQARTVTTGAVKGFETQSEPSPATEKEATPQPSVPLTENELKKRRRLDAFRVLTASNSMSAPIMSTSNSDDSFVNRSGKATAVAGGKKSARKQLYPVELAGRGRVLVDMLPESFESAETTGGGGKRKRKEKEMSPNDLFHYPYGSVVSSPIGHGKREKKDKEREKAEVNGKVESEEKPDWPDSEFPWRLRKEEREEIRRREEEDRLRWVEKFLDSSDNEEPSSPLSLVKPHPEQEPEEDEDIIPSSQWGVVYDDDGMGEQKPVAYKPGRGKMVRLNADPPPDDGQPSGVRMIRPPPSSPPTMRLARRHSAYFPSDPADARAALLSKRSVRALTFRKEMERRPRSHATSTARHLGDSSSSEEEDDDVPCVCGGSGPPKGAADELVQCDSCESWYHLGCLGIADVGELGGEDEPWFCFRCSGTKEPMFVPTDETPIKKRRLGAEEDEDDPMLYSRSPPDSPTPTKMTPIPKTPTRKRVSRGDLAFTPLSVLSSASKVEPYSFGSGSSVSTLSSRGSGYPVTPRHTKSVPRTGHHVVPILDADAYEESPLFDPHSTPSRGFPKFNSVAPFSTPTRKSKLLSTPSRRSLGSMGVSGGFGGPGFLSSALGSWDGFGGDELESPIRRNSRGRIGDD</sequence>
<dbReference type="CDD" id="cd15489">
    <property type="entry name" value="PHD_SF"/>
    <property type="match status" value="1"/>
</dbReference>
<feature type="compositionally biased region" description="Low complexity" evidence="5">
    <location>
        <begin position="125"/>
        <end position="135"/>
    </location>
</feature>
<proteinExistence type="predicted"/>
<keyword evidence="1" id="KW-0479">Metal-binding</keyword>
<dbReference type="PROSITE" id="PS01359">
    <property type="entry name" value="ZF_PHD_1"/>
    <property type="match status" value="1"/>
</dbReference>
<feature type="region of interest" description="Disordered" evidence="5">
    <location>
        <begin position="964"/>
        <end position="984"/>
    </location>
</feature>
<gene>
    <name evidence="7" type="ORF">Moror_12644</name>
</gene>
<evidence type="ECO:0000259" key="6">
    <source>
        <dbReference type="PROSITE" id="PS50016"/>
    </source>
</evidence>
<dbReference type="InterPro" id="IPR019786">
    <property type="entry name" value="Zinc_finger_PHD-type_CS"/>
</dbReference>
<dbReference type="STRING" id="1381753.V2XSP0"/>
<feature type="compositionally biased region" description="Polar residues" evidence="5">
    <location>
        <begin position="1"/>
        <end position="25"/>
    </location>
</feature>
<reference evidence="7 8" key="1">
    <citation type="journal article" date="2014" name="BMC Genomics">
        <title>Genome and secretome analysis of the hemibiotrophic fungal pathogen, Moniliophthora roreri, which causes frosty pod rot disease of cacao: mechanisms of the biotrophic and necrotrophic phases.</title>
        <authorList>
            <person name="Meinhardt L.W."/>
            <person name="Costa G.G.L."/>
            <person name="Thomazella D.P.T."/>
            <person name="Teixeira P.J.P.L."/>
            <person name="Carazzolle M.F."/>
            <person name="Schuster S.C."/>
            <person name="Carlson J.E."/>
            <person name="Guiltinan M.J."/>
            <person name="Mieczkowski P."/>
            <person name="Farmer A."/>
            <person name="Ramaraj T."/>
            <person name="Crozier J."/>
            <person name="Davis R.E."/>
            <person name="Shao J."/>
            <person name="Melnick R.L."/>
            <person name="Pereira G.A.G."/>
            <person name="Bailey B.A."/>
        </authorList>
    </citation>
    <scope>NUCLEOTIDE SEQUENCE [LARGE SCALE GENOMIC DNA]</scope>
    <source>
        <strain evidence="7 8">MCA 2997</strain>
    </source>
</reference>
<feature type="compositionally biased region" description="Low complexity" evidence="5">
    <location>
        <begin position="853"/>
        <end position="869"/>
    </location>
</feature>
<dbReference type="PROSITE" id="PS50016">
    <property type="entry name" value="ZF_PHD_2"/>
    <property type="match status" value="1"/>
</dbReference>
<dbReference type="Proteomes" id="UP000017559">
    <property type="component" value="Unassembled WGS sequence"/>
</dbReference>
<feature type="compositionally biased region" description="Basic and acidic residues" evidence="5">
    <location>
        <begin position="511"/>
        <end position="568"/>
    </location>
</feature>
<dbReference type="EMBL" id="AWSO01000074">
    <property type="protein sequence ID" value="ESK95570.1"/>
    <property type="molecule type" value="Genomic_DNA"/>
</dbReference>
<feature type="compositionally biased region" description="Basic and acidic residues" evidence="5">
    <location>
        <begin position="74"/>
        <end position="83"/>
    </location>
</feature>
<feature type="region of interest" description="Disordered" evidence="5">
    <location>
        <begin position="255"/>
        <end position="301"/>
    </location>
</feature>
<dbReference type="OrthoDB" id="436852at2759"/>
<feature type="compositionally biased region" description="Basic and acidic residues" evidence="5">
    <location>
        <begin position="206"/>
        <end position="227"/>
    </location>
</feature>
<keyword evidence="2 4" id="KW-0863">Zinc-finger</keyword>
<feature type="region of interest" description="Disordered" evidence="5">
    <location>
        <begin position="1"/>
        <end position="240"/>
    </location>
</feature>
<feature type="region of interest" description="Disordered" evidence="5">
    <location>
        <begin position="688"/>
        <end position="733"/>
    </location>
</feature>
<dbReference type="InterPro" id="IPR011011">
    <property type="entry name" value="Znf_FYVE_PHD"/>
</dbReference>
<feature type="region of interest" description="Disordered" evidence="5">
    <location>
        <begin position="925"/>
        <end position="944"/>
    </location>
</feature>
<feature type="region of interest" description="Disordered" evidence="5">
    <location>
        <begin position="365"/>
        <end position="393"/>
    </location>
</feature>
<comment type="caution">
    <text evidence="7">The sequence shown here is derived from an EMBL/GenBank/DDBJ whole genome shotgun (WGS) entry which is preliminary data.</text>
</comment>
<accession>V2XSP0</accession>
<feature type="domain" description="PHD-type" evidence="6">
    <location>
        <begin position="719"/>
        <end position="775"/>
    </location>
</feature>
<dbReference type="SUPFAM" id="SSF57903">
    <property type="entry name" value="FYVE/PHD zinc finger"/>
    <property type="match status" value="1"/>
</dbReference>